<dbReference type="GO" id="GO:0009922">
    <property type="term" value="F:fatty acid elongase activity"/>
    <property type="evidence" value="ECO:0007669"/>
    <property type="project" value="UniProtKB-EC"/>
</dbReference>
<evidence type="ECO:0000256" key="9">
    <source>
        <dbReference type="ARBA" id="ARBA00023136"/>
    </source>
</evidence>
<dbReference type="EMBL" id="OW240917">
    <property type="protein sequence ID" value="CAH2300763.1"/>
    <property type="molecule type" value="Genomic_DNA"/>
</dbReference>
<gene>
    <name evidence="12" type="ORF">PECUL_23A050185</name>
</gene>
<keyword evidence="4" id="KW-0808">Transferase</keyword>
<keyword evidence="5 11" id="KW-0812">Transmembrane</keyword>
<reference evidence="12" key="1">
    <citation type="submission" date="2022-03" db="EMBL/GenBank/DDBJ databases">
        <authorList>
            <person name="Alioto T."/>
            <person name="Alioto T."/>
            <person name="Gomez Garrido J."/>
        </authorList>
    </citation>
    <scope>NUCLEOTIDE SEQUENCE</scope>
</reference>
<keyword evidence="13" id="KW-1185">Reference proteome</keyword>
<dbReference type="GO" id="GO:0006633">
    <property type="term" value="P:fatty acid biosynthetic process"/>
    <property type="evidence" value="ECO:0007669"/>
    <property type="project" value="UniProtKB-KW"/>
</dbReference>
<organism evidence="12 13">
    <name type="scientific">Pelobates cultripes</name>
    <name type="common">Western spadefoot toad</name>
    <dbReference type="NCBI Taxonomy" id="61616"/>
    <lineage>
        <taxon>Eukaryota</taxon>
        <taxon>Metazoa</taxon>
        <taxon>Chordata</taxon>
        <taxon>Craniata</taxon>
        <taxon>Vertebrata</taxon>
        <taxon>Euteleostomi</taxon>
        <taxon>Amphibia</taxon>
        <taxon>Batrachia</taxon>
        <taxon>Anura</taxon>
        <taxon>Pelobatoidea</taxon>
        <taxon>Pelobatidae</taxon>
        <taxon>Pelobates</taxon>
    </lineage>
</organism>
<evidence type="ECO:0000256" key="6">
    <source>
        <dbReference type="ARBA" id="ARBA00022832"/>
    </source>
</evidence>
<evidence type="ECO:0000313" key="13">
    <source>
        <dbReference type="Proteomes" id="UP001295444"/>
    </source>
</evidence>
<evidence type="ECO:0000256" key="2">
    <source>
        <dbReference type="ARBA" id="ARBA00012307"/>
    </source>
</evidence>
<comment type="subcellular location">
    <subcellularLocation>
        <location evidence="1">Membrane</location>
        <topology evidence="1">Multi-pass membrane protein</topology>
    </subcellularLocation>
</comment>
<evidence type="ECO:0000256" key="7">
    <source>
        <dbReference type="ARBA" id="ARBA00022989"/>
    </source>
</evidence>
<protein>
    <recommendedName>
        <fullName evidence="2">very-long-chain 3-oxoacyl-CoA synthase</fullName>
        <ecNumber evidence="2">2.3.1.199</ecNumber>
    </recommendedName>
</protein>
<dbReference type="Proteomes" id="UP001295444">
    <property type="component" value="Chromosome 06"/>
</dbReference>
<evidence type="ECO:0000256" key="1">
    <source>
        <dbReference type="ARBA" id="ARBA00004141"/>
    </source>
</evidence>
<proteinExistence type="predicted"/>
<keyword evidence="8" id="KW-0443">Lipid metabolism</keyword>
<dbReference type="AlphaFoldDB" id="A0AAD1SFT1"/>
<keyword evidence="6" id="KW-0276">Fatty acid metabolism</keyword>
<evidence type="ECO:0000256" key="11">
    <source>
        <dbReference type="SAM" id="Phobius"/>
    </source>
</evidence>
<keyword evidence="9 11" id="KW-0472">Membrane</keyword>
<feature type="transmembrane region" description="Helical" evidence="11">
    <location>
        <begin position="55"/>
        <end position="77"/>
    </location>
</feature>
<accession>A0AAD1SFT1</accession>
<evidence type="ECO:0000256" key="10">
    <source>
        <dbReference type="ARBA" id="ARBA00023160"/>
    </source>
</evidence>
<feature type="transmembrane region" description="Helical" evidence="11">
    <location>
        <begin position="83"/>
        <end position="101"/>
    </location>
</feature>
<name>A0AAD1SFT1_PELCU</name>
<evidence type="ECO:0000313" key="12">
    <source>
        <dbReference type="EMBL" id="CAH2300763.1"/>
    </source>
</evidence>
<keyword evidence="3" id="KW-0444">Lipid biosynthesis</keyword>
<dbReference type="GO" id="GO:0016020">
    <property type="term" value="C:membrane"/>
    <property type="evidence" value="ECO:0007669"/>
    <property type="project" value="UniProtKB-SubCell"/>
</dbReference>
<evidence type="ECO:0000256" key="3">
    <source>
        <dbReference type="ARBA" id="ARBA00022516"/>
    </source>
</evidence>
<keyword evidence="7 11" id="KW-1133">Transmembrane helix</keyword>
<sequence>MAALGGSGLTCHFLSALYGRLPLQPLCLLLGPVQPILSGQQTQSRTMSSSVISSVHIIIGASFSSALANCLISWTFSSAKKKSFLFSAMYAAFIFGGRHLMKQREKFELRKPLVLWSFSLAVFRQKFTHLQPLGAVHVDSESQNCTSRRYMQSTCGNLVQLSTTTMAIPNLDT</sequence>
<dbReference type="InterPro" id="IPR002076">
    <property type="entry name" value="ELO_fam"/>
</dbReference>
<evidence type="ECO:0000256" key="8">
    <source>
        <dbReference type="ARBA" id="ARBA00023098"/>
    </source>
</evidence>
<evidence type="ECO:0000256" key="4">
    <source>
        <dbReference type="ARBA" id="ARBA00022679"/>
    </source>
</evidence>
<dbReference type="Pfam" id="PF01151">
    <property type="entry name" value="ELO"/>
    <property type="match status" value="1"/>
</dbReference>
<keyword evidence="10" id="KW-0275">Fatty acid biosynthesis</keyword>
<dbReference type="EC" id="2.3.1.199" evidence="2"/>
<evidence type="ECO:0000256" key="5">
    <source>
        <dbReference type="ARBA" id="ARBA00022692"/>
    </source>
</evidence>